<keyword evidence="1" id="KW-0472">Membrane</keyword>
<feature type="transmembrane region" description="Helical" evidence="1">
    <location>
        <begin position="171"/>
        <end position="195"/>
    </location>
</feature>
<dbReference type="InterPro" id="IPR008537">
    <property type="entry name" value="DUF819"/>
</dbReference>
<evidence type="ECO:0000313" key="3">
    <source>
        <dbReference type="Proteomes" id="UP000248917"/>
    </source>
</evidence>
<dbReference type="PANTHER" id="PTHR34289:SF8">
    <property type="entry name" value="DUF819 DOMAIN-CONTAINING PROTEIN"/>
    <property type="match status" value="1"/>
</dbReference>
<sequence length="418" mass="44937">MMEENTPLLTNDAVVFGLLMATLAFVFATSASKHPFWVRFYTYVPTVLLCYFIPAVFNSLGLISGESSSLYKVASRYLLPASLVLFTISIDLKGILRLGPKALTMFLAGTLGIMLGGPLALLTVGFVYPDIYSGSGPDEIWRGLSTIAGSWIGGGANQTAMLEVFGASPVLFGQMIAVDVLVANLWMAFLLYWAAKPEKLDKLLKSDTSAIYELRDRIAKFREGIMKIPSLKDSMLIFGVGFGVTGIAHWGADFLAPWFGTNFPELDQYSLNSAFFWIVVIATTAGLLLSFTRARDLEGAGASRMGSVLLYVLVATIGMQMDLGAVLDNPILFLIGIVWMIFHVLIMILVAWIIKAPFFYVAVGSQANVGGAASAPIVASAFDASLAPVGVLLAVLGYAVGTYGAYLSGLMMQWISGM</sequence>
<comment type="caution">
    <text evidence="2">The sequence shown here is derived from an EMBL/GenBank/DDBJ whole genome shotgun (WGS) entry which is preliminary data.</text>
</comment>
<keyword evidence="1" id="KW-0812">Transmembrane</keyword>
<feature type="transmembrane region" description="Helical" evidence="1">
    <location>
        <begin position="103"/>
        <end position="128"/>
    </location>
</feature>
<protein>
    <submittedName>
        <fullName evidence="2">Putative membrane protein</fullName>
    </submittedName>
</protein>
<feature type="transmembrane region" description="Helical" evidence="1">
    <location>
        <begin position="331"/>
        <end position="351"/>
    </location>
</feature>
<evidence type="ECO:0000256" key="1">
    <source>
        <dbReference type="SAM" id="Phobius"/>
    </source>
</evidence>
<reference evidence="2 3" key="1">
    <citation type="submission" date="2018-06" db="EMBL/GenBank/DDBJ databases">
        <title>Genomic Encyclopedia of Archaeal and Bacterial Type Strains, Phase II (KMG-II): from individual species to whole genera.</title>
        <authorList>
            <person name="Goeker M."/>
        </authorList>
    </citation>
    <scope>NUCLEOTIDE SEQUENCE [LARGE SCALE GENOMIC DNA]</scope>
    <source>
        <strain evidence="2 3">T4</strain>
    </source>
</reference>
<organism evidence="2 3">
    <name type="scientific">Algoriphagus aquaeductus</name>
    <dbReference type="NCBI Taxonomy" id="475299"/>
    <lineage>
        <taxon>Bacteria</taxon>
        <taxon>Pseudomonadati</taxon>
        <taxon>Bacteroidota</taxon>
        <taxon>Cytophagia</taxon>
        <taxon>Cytophagales</taxon>
        <taxon>Cyclobacteriaceae</taxon>
        <taxon>Algoriphagus</taxon>
    </lineage>
</organism>
<dbReference type="Proteomes" id="UP000248917">
    <property type="component" value="Unassembled WGS sequence"/>
</dbReference>
<feature type="transmembrane region" description="Helical" evidence="1">
    <location>
        <begin position="236"/>
        <end position="259"/>
    </location>
</feature>
<feature type="transmembrane region" description="Helical" evidence="1">
    <location>
        <begin position="6"/>
        <end position="28"/>
    </location>
</feature>
<gene>
    <name evidence="2" type="ORF">CLV31_105223</name>
</gene>
<feature type="transmembrane region" description="Helical" evidence="1">
    <location>
        <begin position="271"/>
        <end position="289"/>
    </location>
</feature>
<accession>A0A326RZN1</accession>
<feature type="transmembrane region" description="Helical" evidence="1">
    <location>
        <begin position="40"/>
        <end position="57"/>
    </location>
</feature>
<dbReference type="EMBL" id="QKTX01000005">
    <property type="protein sequence ID" value="PZV83996.1"/>
    <property type="molecule type" value="Genomic_DNA"/>
</dbReference>
<keyword evidence="1" id="KW-1133">Transmembrane helix</keyword>
<dbReference type="Pfam" id="PF05684">
    <property type="entry name" value="DUF819"/>
    <property type="match status" value="1"/>
</dbReference>
<name>A0A326RZN1_9BACT</name>
<feature type="transmembrane region" description="Helical" evidence="1">
    <location>
        <begin position="358"/>
        <end position="379"/>
    </location>
</feature>
<feature type="transmembrane region" description="Helical" evidence="1">
    <location>
        <begin position="385"/>
        <end position="406"/>
    </location>
</feature>
<keyword evidence="3" id="KW-1185">Reference proteome</keyword>
<dbReference type="AlphaFoldDB" id="A0A326RZN1"/>
<evidence type="ECO:0000313" key="2">
    <source>
        <dbReference type="EMBL" id="PZV83996.1"/>
    </source>
</evidence>
<proteinExistence type="predicted"/>
<feature type="transmembrane region" description="Helical" evidence="1">
    <location>
        <begin position="301"/>
        <end position="319"/>
    </location>
</feature>
<dbReference type="PANTHER" id="PTHR34289">
    <property type="entry name" value="PROTEIN, PUTATIVE (DUF819)-RELATED"/>
    <property type="match status" value="1"/>
</dbReference>
<feature type="transmembrane region" description="Helical" evidence="1">
    <location>
        <begin position="77"/>
        <end position="96"/>
    </location>
</feature>